<dbReference type="RefSeq" id="WP_264808132.1">
    <property type="nucleotide sequence ID" value="NZ_CP110226.1"/>
</dbReference>
<sequence>MSEVEMHPNLQELDFASAQADIEKPFETAPSFFKKAQTIPDSIA</sequence>
<evidence type="ECO:0000313" key="2">
    <source>
        <dbReference type="Proteomes" id="UP001163156"/>
    </source>
</evidence>
<proteinExistence type="predicted"/>
<protein>
    <submittedName>
        <fullName evidence="1">Uncharacterized protein</fullName>
    </submittedName>
</protein>
<accession>A0ABY6MD79</accession>
<name>A0ABY6MD79_9BACT</name>
<dbReference type="Proteomes" id="UP001163156">
    <property type="component" value="Chromosome"/>
</dbReference>
<dbReference type="EMBL" id="CP110226">
    <property type="protein sequence ID" value="UZD21660.1"/>
    <property type="molecule type" value="Genomic_DNA"/>
</dbReference>
<keyword evidence="2" id="KW-1185">Reference proteome</keyword>
<reference evidence="1" key="1">
    <citation type="submission" date="2022-10" db="EMBL/GenBank/DDBJ databases">
        <title>Algoriphagus sp. a novel bacteria isolate from halophytes salicornia europaea.</title>
        <authorList>
            <person name="Peng Y."/>
            <person name="Jiang L."/>
            <person name="Lee J."/>
        </authorList>
    </citation>
    <scope>NUCLEOTIDE SEQUENCE</scope>
    <source>
        <strain evidence="1">TR-M5</strain>
    </source>
</reference>
<evidence type="ECO:0000313" key="1">
    <source>
        <dbReference type="EMBL" id="UZD21660.1"/>
    </source>
</evidence>
<organism evidence="1 2">
    <name type="scientific">Algoriphagus halophytocola</name>
    <dbReference type="NCBI Taxonomy" id="2991499"/>
    <lineage>
        <taxon>Bacteria</taxon>
        <taxon>Pseudomonadati</taxon>
        <taxon>Bacteroidota</taxon>
        <taxon>Cytophagia</taxon>
        <taxon>Cytophagales</taxon>
        <taxon>Cyclobacteriaceae</taxon>
        <taxon>Algoriphagus</taxon>
    </lineage>
</organism>
<gene>
    <name evidence="1" type="ORF">OM944_13425</name>
</gene>